<keyword evidence="3" id="KW-1133">Transmembrane helix</keyword>
<proteinExistence type="inferred from homology"/>
<dbReference type="EMBL" id="JAIWYP010000002">
    <property type="protein sequence ID" value="KAH3870356.1"/>
    <property type="molecule type" value="Genomic_DNA"/>
</dbReference>
<evidence type="ECO:0000256" key="2">
    <source>
        <dbReference type="SAM" id="MobiDB-lite"/>
    </source>
</evidence>
<gene>
    <name evidence="5" type="ORF">DPMN_033538</name>
</gene>
<reference evidence="5" key="1">
    <citation type="journal article" date="2019" name="bioRxiv">
        <title>The Genome of the Zebra Mussel, Dreissena polymorpha: A Resource for Invasive Species Research.</title>
        <authorList>
            <person name="McCartney M.A."/>
            <person name="Auch B."/>
            <person name="Kono T."/>
            <person name="Mallez S."/>
            <person name="Zhang Y."/>
            <person name="Obille A."/>
            <person name="Becker A."/>
            <person name="Abrahante J.E."/>
            <person name="Garbe J."/>
            <person name="Badalamenti J.P."/>
            <person name="Herman A."/>
            <person name="Mangelson H."/>
            <person name="Liachko I."/>
            <person name="Sullivan S."/>
            <person name="Sone E.D."/>
            <person name="Koren S."/>
            <person name="Silverstein K.A.T."/>
            <person name="Beckman K.B."/>
            <person name="Gohl D.M."/>
        </authorList>
    </citation>
    <scope>NUCLEOTIDE SEQUENCE</scope>
    <source>
        <strain evidence="5">Duluth1</strain>
        <tissue evidence="5">Whole animal</tissue>
    </source>
</reference>
<feature type="region of interest" description="Disordered" evidence="2">
    <location>
        <begin position="31"/>
        <end position="73"/>
    </location>
</feature>
<dbReference type="AlphaFoldDB" id="A0A9D4M8J8"/>
<dbReference type="GO" id="GO:0070286">
    <property type="term" value="P:axonemal dynein complex assembly"/>
    <property type="evidence" value="ECO:0007669"/>
    <property type="project" value="InterPro"/>
</dbReference>
<organism evidence="5 6">
    <name type="scientific">Dreissena polymorpha</name>
    <name type="common">Zebra mussel</name>
    <name type="synonym">Mytilus polymorpha</name>
    <dbReference type="NCBI Taxonomy" id="45954"/>
    <lineage>
        <taxon>Eukaryota</taxon>
        <taxon>Metazoa</taxon>
        <taxon>Spiralia</taxon>
        <taxon>Lophotrochozoa</taxon>
        <taxon>Mollusca</taxon>
        <taxon>Bivalvia</taxon>
        <taxon>Autobranchia</taxon>
        <taxon>Heteroconchia</taxon>
        <taxon>Euheterodonta</taxon>
        <taxon>Imparidentia</taxon>
        <taxon>Neoheterodontei</taxon>
        <taxon>Myida</taxon>
        <taxon>Dreissenoidea</taxon>
        <taxon>Dreissenidae</taxon>
        <taxon>Dreissena</taxon>
    </lineage>
</organism>
<keyword evidence="6" id="KW-1185">Reference proteome</keyword>
<feature type="transmembrane region" description="Helical" evidence="3">
    <location>
        <begin position="294"/>
        <end position="316"/>
    </location>
</feature>
<sequence>MCWRREKYNTIVQQKTMDGMMAPSMLSSLWDMMRPPDEESDSDEDKPVSSIAQLTPGSIGPAKKNNSSGQNNTGKVKMAVCKQHKTRPAWESIAKDTNDIWDAEEVQEGAEFESIYDPRPQPEYDIVYKQAVTSEDMFLQMGNKTPSTASCEEMVVKVKLPGTKLADVTLDVKTKFLDCRTPKYFLGLHLPHPVDSKSGKAQWDGKSETLSYVPEMIHFRTFVVLLMAIVGVTLASECCDDYYDALNNYKSAQFCSDFCCGSHLTGLFCCSNILLQTDDLYRSDFCYLWWTNNIWAPIVTAVVGLAIVIACCVCCYRCCCRTNTVFVQGGGPYMGGGGTTIVQQTTNSMNSMHSGYDQPRY</sequence>
<dbReference type="InterPro" id="IPR026697">
    <property type="entry name" value="DNAAF6"/>
</dbReference>
<evidence type="ECO:0000313" key="6">
    <source>
        <dbReference type="Proteomes" id="UP000828390"/>
    </source>
</evidence>
<dbReference type="Pfam" id="PF18201">
    <property type="entry name" value="PIH1_CS"/>
    <property type="match status" value="1"/>
</dbReference>
<keyword evidence="3" id="KW-0472">Membrane</keyword>
<dbReference type="GO" id="GO:0051087">
    <property type="term" value="F:protein-folding chaperone binding"/>
    <property type="evidence" value="ECO:0007669"/>
    <property type="project" value="InterPro"/>
</dbReference>
<evidence type="ECO:0000313" key="5">
    <source>
        <dbReference type="EMBL" id="KAH3870356.1"/>
    </source>
</evidence>
<dbReference type="PANTHER" id="PTHR21083:SF0">
    <property type="entry name" value="DYNEIN AXONEMAL ASSEMBLY FACTOR 6"/>
    <property type="match status" value="1"/>
</dbReference>
<accession>A0A9D4M8J8</accession>
<dbReference type="GO" id="GO:0045505">
    <property type="term" value="F:dynein intermediate chain binding"/>
    <property type="evidence" value="ECO:0007669"/>
    <property type="project" value="TreeGrafter"/>
</dbReference>
<keyword evidence="3" id="KW-0812">Transmembrane</keyword>
<dbReference type="Proteomes" id="UP000828390">
    <property type="component" value="Unassembled WGS sequence"/>
</dbReference>
<feature type="transmembrane region" description="Helical" evidence="3">
    <location>
        <begin position="217"/>
        <end position="236"/>
    </location>
</feature>
<feature type="domain" description="PIH1D1/2/3 CS-like" evidence="4">
    <location>
        <begin position="121"/>
        <end position="211"/>
    </location>
</feature>
<evidence type="ECO:0000256" key="1">
    <source>
        <dbReference type="ARBA" id="ARBA00008511"/>
    </source>
</evidence>
<name>A0A9D4M8J8_DREPO</name>
<evidence type="ECO:0000256" key="3">
    <source>
        <dbReference type="SAM" id="Phobius"/>
    </source>
</evidence>
<protein>
    <recommendedName>
        <fullName evidence="4">PIH1D1/2/3 CS-like domain-containing protein</fullName>
    </recommendedName>
</protein>
<feature type="compositionally biased region" description="Polar residues" evidence="2">
    <location>
        <begin position="64"/>
        <end position="73"/>
    </location>
</feature>
<dbReference type="GO" id="GO:0005737">
    <property type="term" value="C:cytoplasm"/>
    <property type="evidence" value="ECO:0007669"/>
    <property type="project" value="TreeGrafter"/>
</dbReference>
<dbReference type="InterPro" id="IPR041442">
    <property type="entry name" value="PIH1D1/2/3_CS-like"/>
</dbReference>
<comment type="caution">
    <text evidence="5">The sequence shown here is derived from an EMBL/GenBank/DDBJ whole genome shotgun (WGS) entry which is preliminary data.</text>
</comment>
<evidence type="ECO:0000259" key="4">
    <source>
        <dbReference type="Pfam" id="PF18201"/>
    </source>
</evidence>
<comment type="similarity">
    <text evidence="1">Belongs to the PIH1 family.</text>
</comment>
<reference evidence="5" key="2">
    <citation type="submission" date="2020-11" db="EMBL/GenBank/DDBJ databases">
        <authorList>
            <person name="McCartney M.A."/>
            <person name="Auch B."/>
            <person name="Kono T."/>
            <person name="Mallez S."/>
            <person name="Becker A."/>
            <person name="Gohl D.M."/>
            <person name="Silverstein K.A.T."/>
            <person name="Koren S."/>
            <person name="Bechman K.B."/>
            <person name="Herman A."/>
            <person name="Abrahante J.E."/>
            <person name="Garbe J."/>
        </authorList>
    </citation>
    <scope>NUCLEOTIDE SEQUENCE</scope>
    <source>
        <strain evidence="5">Duluth1</strain>
        <tissue evidence="5">Whole animal</tissue>
    </source>
</reference>
<dbReference type="PANTHER" id="PTHR21083">
    <property type="entry name" value="TWISTER"/>
    <property type="match status" value="1"/>
</dbReference>